<protein>
    <recommendedName>
        <fullName evidence="3">Asparaginase</fullName>
    </recommendedName>
</protein>
<dbReference type="InterPro" id="IPR010349">
    <property type="entry name" value="Asparaginase_II"/>
</dbReference>
<dbReference type="GeneID" id="303173535"/>
<evidence type="ECO:0008006" key="3">
    <source>
        <dbReference type="Google" id="ProtNLM"/>
    </source>
</evidence>
<evidence type="ECO:0000313" key="2">
    <source>
        <dbReference type="Proteomes" id="UP000195787"/>
    </source>
</evidence>
<dbReference type="AlphaFoldDB" id="A0A1R4G924"/>
<name>A0A1R4G924_9MICO</name>
<sequence length="304" mass="31497">MTTIAKVDRGGFIESWHEGLAVLLDEDGGVVEEHGDVHGQHFLARSSLKPLYAAGLLGQGVVIENERQLALACASHGRLAIHSSLAADMAAALGVDEDELQCPVTESRDDSEAGRFAHMCVGKHIAMVAAAKQQGGADDYRNAEHPVQQRLRAVVAELTGDEAQASVADGCGAPVHSTTAVGLARAYRQLAVAGGSSVEEELLRAGRAMISHPEVIEAAGKPDTVIGSVFSAICKFGAEGTVAITLPTGVTAVTHCFDGARRAATVAALDMLVRAGHIPADAVEQNAEALELRHPGAKVISALA</sequence>
<dbReference type="OrthoDB" id="9780674at2"/>
<accession>A0A1R4G924</accession>
<dbReference type="PANTHER" id="PTHR42110:SF1">
    <property type="entry name" value="L-ASPARAGINASE, PUTATIVE (AFU_ORTHOLOGUE AFUA_3G11890)-RELATED"/>
    <property type="match status" value="1"/>
</dbReference>
<keyword evidence="2" id="KW-1185">Reference proteome</keyword>
<dbReference type="EMBL" id="FUHU01000041">
    <property type="protein sequence ID" value="SJM64668.1"/>
    <property type="molecule type" value="Genomic_DNA"/>
</dbReference>
<dbReference type="Pfam" id="PF06089">
    <property type="entry name" value="Asparaginase_II"/>
    <property type="match status" value="1"/>
</dbReference>
<evidence type="ECO:0000313" key="1">
    <source>
        <dbReference type="EMBL" id="SJM64668.1"/>
    </source>
</evidence>
<proteinExistence type="predicted"/>
<reference evidence="1 2" key="1">
    <citation type="submission" date="2017-02" db="EMBL/GenBank/DDBJ databases">
        <authorList>
            <person name="Peterson S.W."/>
        </authorList>
    </citation>
    <scope>NUCLEOTIDE SEQUENCE [LARGE SCALE GENOMIC DNA]</scope>
    <source>
        <strain evidence="1 2">LMG 22410</strain>
    </source>
</reference>
<dbReference type="Proteomes" id="UP000195787">
    <property type="component" value="Unassembled WGS sequence"/>
</dbReference>
<gene>
    <name evidence="1" type="ORF">CZ674_09955</name>
</gene>
<organism evidence="1 2">
    <name type="scientific">Agrococcus casei LMG 22410</name>
    <dbReference type="NCBI Taxonomy" id="1255656"/>
    <lineage>
        <taxon>Bacteria</taxon>
        <taxon>Bacillati</taxon>
        <taxon>Actinomycetota</taxon>
        <taxon>Actinomycetes</taxon>
        <taxon>Micrococcales</taxon>
        <taxon>Microbacteriaceae</taxon>
        <taxon>Agrococcus</taxon>
    </lineage>
</organism>
<dbReference type="RefSeq" id="WP_159456958.1">
    <property type="nucleotide sequence ID" value="NZ_FUHU01000041.1"/>
</dbReference>
<dbReference type="PANTHER" id="PTHR42110">
    <property type="entry name" value="L-ASPARAGINASE, PUTATIVE (AFU_ORTHOLOGUE AFUA_3G11890)-RELATED"/>
    <property type="match status" value="1"/>
</dbReference>